<comment type="subcellular location">
    <subcellularLocation>
        <location evidence="1 7">Nucleus</location>
    </subcellularLocation>
</comment>
<keyword evidence="6 7" id="KW-0539">Nucleus</keyword>
<evidence type="ECO:0000256" key="7">
    <source>
        <dbReference type="RuleBase" id="RU367025"/>
    </source>
</evidence>
<reference evidence="9" key="1">
    <citation type="submission" date="2021-09" db="EMBL/GenBank/DDBJ databases">
        <authorList>
            <consortium name="AG Swart"/>
            <person name="Singh M."/>
            <person name="Singh A."/>
            <person name="Seah K."/>
            <person name="Emmerich C."/>
        </authorList>
    </citation>
    <scope>NUCLEOTIDE SEQUENCE</scope>
    <source>
        <strain evidence="9">ATCC30299</strain>
    </source>
</reference>
<accession>A0AAU9IE82</accession>
<evidence type="ECO:0000256" key="5">
    <source>
        <dbReference type="ARBA" id="ARBA00023187"/>
    </source>
</evidence>
<gene>
    <name evidence="9" type="ORF">BSTOLATCC_MIC6555</name>
</gene>
<evidence type="ECO:0000256" key="1">
    <source>
        <dbReference type="ARBA" id="ARBA00004123"/>
    </source>
</evidence>
<sequence>MSQNSCKYHPTKPSKNCRICKSIGNIPETLTQTSHLEFIKPEKKQHGPMPMYGDPHTWNLSSLMRKNVLSAPYFNELFSMKTLNEVLEQIEINITYVVPWIPGTNNTPSSFFCCLVKLFMMKLTEGQLSFLMENQNPYIRCAGFLYLRFVGNPQELWDRLQHYTVDNQKFSPSHGEETTIGEFVEKLLTDQSFYSLQLPRIPVPLQREISKRCLLLKKRRERFLLNSQIEFEKNSRIWIHMDDGTVKEGIFKHKEARKAHVLVNEKNLHVNLGDIEQSLTYSALNEDLDEKIKEMEAKSAIATGKYDYIKKSATFRLTEPIAQKRGRSPSPEQEIVEKVHHLSAEQIERLEKIKSSYLSEENEGVDLATTLAPQKRHHGDEIGPEILKLG</sequence>
<dbReference type="Proteomes" id="UP001162131">
    <property type="component" value="Unassembled WGS sequence"/>
</dbReference>
<evidence type="ECO:0000313" key="9">
    <source>
        <dbReference type="EMBL" id="CAG9312452.1"/>
    </source>
</evidence>
<dbReference type="EMBL" id="CAJZBQ010000006">
    <property type="protein sequence ID" value="CAG9312452.1"/>
    <property type="molecule type" value="Genomic_DNA"/>
</dbReference>
<evidence type="ECO:0000256" key="8">
    <source>
        <dbReference type="SAM" id="MobiDB-lite"/>
    </source>
</evidence>
<name>A0AAU9IE82_9CILI</name>
<dbReference type="Pfam" id="PF03371">
    <property type="entry name" value="PRP38"/>
    <property type="match status" value="1"/>
</dbReference>
<evidence type="ECO:0000313" key="10">
    <source>
        <dbReference type="Proteomes" id="UP001162131"/>
    </source>
</evidence>
<dbReference type="AlphaFoldDB" id="A0AAU9IE82"/>
<proteinExistence type="inferred from homology"/>
<feature type="region of interest" description="Disordered" evidence="8">
    <location>
        <begin position="368"/>
        <end position="390"/>
    </location>
</feature>
<dbReference type="GO" id="GO:0000398">
    <property type="term" value="P:mRNA splicing, via spliceosome"/>
    <property type="evidence" value="ECO:0007669"/>
    <property type="project" value="UniProtKB-UniRule"/>
</dbReference>
<protein>
    <recommendedName>
        <fullName evidence="7">Pre-mRNA-splicing factor 38</fullName>
    </recommendedName>
</protein>
<organism evidence="9 10">
    <name type="scientific">Blepharisma stoltei</name>
    <dbReference type="NCBI Taxonomy" id="1481888"/>
    <lineage>
        <taxon>Eukaryota</taxon>
        <taxon>Sar</taxon>
        <taxon>Alveolata</taxon>
        <taxon>Ciliophora</taxon>
        <taxon>Postciliodesmatophora</taxon>
        <taxon>Heterotrichea</taxon>
        <taxon>Heterotrichida</taxon>
        <taxon>Blepharismidae</taxon>
        <taxon>Blepharisma</taxon>
    </lineage>
</organism>
<dbReference type="GO" id="GO:0005681">
    <property type="term" value="C:spliceosomal complex"/>
    <property type="evidence" value="ECO:0007669"/>
    <property type="project" value="UniProtKB-KW"/>
</dbReference>
<keyword evidence="10" id="KW-1185">Reference proteome</keyword>
<evidence type="ECO:0000256" key="3">
    <source>
        <dbReference type="ARBA" id="ARBA00022664"/>
    </source>
</evidence>
<keyword evidence="3 7" id="KW-0507">mRNA processing</keyword>
<keyword evidence="4 7" id="KW-0747">Spliceosome</keyword>
<evidence type="ECO:0000256" key="4">
    <source>
        <dbReference type="ARBA" id="ARBA00022728"/>
    </source>
</evidence>
<comment type="similarity">
    <text evidence="2 7">Belongs to the PRP38 family.</text>
</comment>
<dbReference type="InterPro" id="IPR005037">
    <property type="entry name" value="PRP38"/>
</dbReference>
<evidence type="ECO:0000256" key="2">
    <source>
        <dbReference type="ARBA" id="ARBA00006164"/>
    </source>
</evidence>
<evidence type="ECO:0000256" key="6">
    <source>
        <dbReference type="ARBA" id="ARBA00023242"/>
    </source>
</evidence>
<keyword evidence="5 7" id="KW-0508">mRNA splicing</keyword>
<dbReference type="PANTHER" id="PTHR23142">
    <property type="entry name" value="PRE-MRNA-SPLICING FACTOR 38A-RELATED"/>
    <property type="match status" value="1"/>
</dbReference>
<comment type="function">
    <text evidence="7">Required for pre-mRNA splicing.</text>
</comment>
<comment type="caution">
    <text evidence="9">The sequence shown here is derived from an EMBL/GenBank/DDBJ whole genome shotgun (WGS) entry which is preliminary data.</text>
</comment>